<dbReference type="GO" id="GO:0008081">
    <property type="term" value="F:phosphoric diester hydrolase activity"/>
    <property type="evidence" value="ECO:0007669"/>
    <property type="project" value="InterPro"/>
</dbReference>
<dbReference type="GO" id="GO:0006629">
    <property type="term" value="P:lipid metabolic process"/>
    <property type="evidence" value="ECO:0007669"/>
    <property type="project" value="InterPro"/>
</dbReference>
<dbReference type="CDD" id="cd08561">
    <property type="entry name" value="GDPD_cytoplasmic_ScUgpQ2_like"/>
    <property type="match status" value="1"/>
</dbReference>
<gene>
    <name evidence="2" type="ORF">HX89_06480</name>
</gene>
<evidence type="ECO:0000259" key="1">
    <source>
        <dbReference type="PROSITE" id="PS51704"/>
    </source>
</evidence>
<reference evidence="2 3" key="1">
    <citation type="submission" date="2014-07" db="EMBL/GenBank/DDBJ databases">
        <title>Genome Sequencing of Dermacoccus nishinomiyaensis.</title>
        <authorList>
            <person name="Hong K.W."/>
            <person name="Chan K.G."/>
        </authorList>
    </citation>
    <scope>NUCLEOTIDE SEQUENCE [LARGE SCALE GENOMIC DNA]</scope>
    <source>
        <strain evidence="2 3">M25</strain>
    </source>
</reference>
<dbReference type="InterPro" id="IPR017946">
    <property type="entry name" value="PLC-like_Pdiesterase_TIM-brl"/>
</dbReference>
<dbReference type="KEGG" id="dni:HX89_06480"/>
<feature type="domain" description="GP-PDE" evidence="1">
    <location>
        <begin position="12"/>
        <end position="254"/>
    </location>
</feature>
<dbReference type="Gene3D" id="3.20.20.190">
    <property type="entry name" value="Phosphatidylinositol (PI) phosphodiesterase"/>
    <property type="match status" value="1"/>
</dbReference>
<accession>A0A075JEF1</accession>
<name>A0A075JEF1_9MICO</name>
<dbReference type="GeneID" id="41840814"/>
<dbReference type="PROSITE" id="PS51704">
    <property type="entry name" value="GP_PDE"/>
    <property type="match status" value="1"/>
</dbReference>
<evidence type="ECO:0000313" key="3">
    <source>
        <dbReference type="Proteomes" id="UP000027986"/>
    </source>
</evidence>
<protein>
    <submittedName>
        <fullName evidence="2">Glycerophosphodiester phosphodiesterase</fullName>
    </submittedName>
</protein>
<evidence type="ECO:0000313" key="2">
    <source>
        <dbReference type="EMBL" id="AIF40641.1"/>
    </source>
</evidence>
<dbReference type="OrthoDB" id="5241788at2"/>
<dbReference type="HOGENOM" id="CLU_030006_3_6_11"/>
<dbReference type="PANTHER" id="PTHR43805:SF1">
    <property type="entry name" value="GP-PDE DOMAIN-CONTAINING PROTEIN"/>
    <property type="match status" value="1"/>
</dbReference>
<dbReference type="EMBL" id="CP008889">
    <property type="protein sequence ID" value="AIF40641.1"/>
    <property type="molecule type" value="Genomic_DNA"/>
</dbReference>
<dbReference type="eggNOG" id="COG0584">
    <property type="taxonomic scope" value="Bacteria"/>
</dbReference>
<organism evidence="2 3">
    <name type="scientific">Dermacoccus nishinomiyaensis</name>
    <dbReference type="NCBI Taxonomy" id="1274"/>
    <lineage>
        <taxon>Bacteria</taxon>
        <taxon>Bacillati</taxon>
        <taxon>Actinomycetota</taxon>
        <taxon>Actinomycetes</taxon>
        <taxon>Micrococcales</taxon>
        <taxon>Dermacoccaceae</taxon>
        <taxon>Dermacoccus</taxon>
    </lineage>
</organism>
<sequence>MTKATSHLASRPVALAHRGFSGGTSHALENSMAAFRAAAELGYRWVETDVHATVEGVLVAFHDTTLDRTSDGAGTIAHLPWEVVARARIAGHEPIPRLEELLTQLPQVCVNIDVKSAGAVTPLIECIERCGAHDRVRIASFSDARRRAVLAGLTRPVRSSPGQSRTIALWLAAHLPVLGSPLVARLAHGIDAVQIPERQGRLRVLTPRLLRALHGAGLDVHVWTVNERADMERLLDLGVDGLITDRADVLKDVLVERGEWG</sequence>
<dbReference type="PANTHER" id="PTHR43805">
    <property type="entry name" value="GLYCEROPHOSPHORYL DIESTER PHOSPHODIESTERASE"/>
    <property type="match status" value="1"/>
</dbReference>
<proteinExistence type="predicted"/>
<keyword evidence="3" id="KW-1185">Reference proteome</keyword>
<dbReference type="RefSeq" id="WP_038567877.1">
    <property type="nucleotide sequence ID" value="NZ_CP008889.1"/>
</dbReference>
<dbReference type="Pfam" id="PF03009">
    <property type="entry name" value="GDPD"/>
    <property type="match status" value="1"/>
</dbReference>
<dbReference type="Proteomes" id="UP000027986">
    <property type="component" value="Chromosome"/>
</dbReference>
<dbReference type="AlphaFoldDB" id="A0A075JEF1"/>
<dbReference type="SUPFAM" id="SSF51695">
    <property type="entry name" value="PLC-like phosphodiesterases"/>
    <property type="match status" value="1"/>
</dbReference>
<dbReference type="InterPro" id="IPR030395">
    <property type="entry name" value="GP_PDE_dom"/>
</dbReference>